<sequence length="201" mass="21089">MAASGRTPGRRPGAARTRETILDAARRCFAEDGYAGTSIRRIARDADVDHALVLHFFGTKDALFGVVLRSVPLLSGLVREVGEGGPDGLGERFVRGYLGLWEDPDAGPWLRVVVRAASASPNAAAALTSLIADEVMAVLARRIGGDDAELRANLIGAQLLGVATARYVLRTEPLASAAHEDVVAHLAPLVQHLVTGEAAAP</sequence>
<dbReference type="AlphaFoldDB" id="A0A5D3FT20"/>
<dbReference type="PANTHER" id="PTHR30055">
    <property type="entry name" value="HTH-TYPE TRANSCRIPTIONAL REGULATOR RUTR"/>
    <property type="match status" value="1"/>
</dbReference>
<dbReference type="InterPro" id="IPR041678">
    <property type="entry name" value="TetR_C_16"/>
</dbReference>
<dbReference type="InterPro" id="IPR050109">
    <property type="entry name" value="HTH-type_TetR-like_transc_reg"/>
</dbReference>
<evidence type="ECO:0000313" key="4">
    <source>
        <dbReference type="EMBL" id="TYK51198.1"/>
    </source>
</evidence>
<dbReference type="GO" id="GO:0000976">
    <property type="term" value="F:transcription cis-regulatory region binding"/>
    <property type="evidence" value="ECO:0007669"/>
    <property type="project" value="TreeGrafter"/>
</dbReference>
<name>A0A5D3FT20_9ACTN</name>
<proteinExistence type="predicted"/>
<dbReference type="GO" id="GO:0003700">
    <property type="term" value="F:DNA-binding transcription factor activity"/>
    <property type="evidence" value="ECO:0007669"/>
    <property type="project" value="TreeGrafter"/>
</dbReference>
<dbReference type="RefSeq" id="WP_148759023.1">
    <property type="nucleotide sequence ID" value="NZ_VSRQ01000002.1"/>
</dbReference>
<gene>
    <name evidence="4" type="ORF">FXF68_12305</name>
</gene>
<dbReference type="EMBL" id="VSRQ01000002">
    <property type="protein sequence ID" value="TYK51198.1"/>
    <property type="molecule type" value="Genomic_DNA"/>
</dbReference>
<dbReference type="Pfam" id="PF17920">
    <property type="entry name" value="TetR_C_16"/>
    <property type="match status" value="1"/>
</dbReference>
<dbReference type="InterPro" id="IPR001647">
    <property type="entry name" value="HTH_TetR"/>
</dbReference>
<accession>A0A5D3FT20</accession>
<dbReference type="Pfam" id="PF00440">
    <property type="entry name" value="TetR_N"/>
    <property type="match status" value="1"/>
</dbReference>
<evidence type="ECO:0000259" key="3">
    <source>
        <dbReference type="PROSITE" id="PS50977"/>
    </source>
</evidence>
<dbReference type="Gene3D" id="1.10.10.60">
    <property type="entry name" value="Homeodomain-like"/>
    <property type="match status" value="1"/>
</dbReference>
<dbReference type="Proteomes" id="UP000323505">
    <property type="component" value="Unassembled WGS sequence"/>
</dbReference>
<dbReference type="PANTHER" id="PTHR30055:SF235">
    <property type="entry name" value="TRANSCRIPTIONAL REGULATORY PROTEIN"/>
    <property type="match status" value="1"/>
</dbReference>
<comment type="caution">
    <text evidence="4">The sequence shown here is derived from an EMBL/GenBank/DDBJ whole genome shotgun (WGS) entry which is preliminary data.</text>
</comment>
<dbReference type="InterPro" id="IPR036271">
    <property type="entry name" value="Tet_transcr_reg_TetR-rel_C_sf"/>
</dbReference>
<organism evidence="4 5">
    <name type="scientific">Actinomadura decatromicini</name>
    <dbReference type="NCBI Taxonomy" id="2604572"/>
    <lineage>
        <taxon>Bacteria</taxon>
        <taxon>Bacillati</taxon>
        <taxon>Actinomycetota</taxon>
        <taxon>Actinomycetes</taxon>
        <taxon>Streptosporangiales</taxon>
        <taxon>Thermomonosporaceae</taxon>
        <taxon>Actinomadura</taxon>
    </lineage>
</organism>
<dbReference type="InterPro" id="IPR009057">
    <property type="entry name" value="Homeodomain-like_sf"/>
</dbReference>
<evidence type="ECO:0000313" key="5">
    <source>
        <dbReference type="Proteomes" id="UP000323505"/>
    </source>
</evidence>
<feature type="domain" description="HTH tetR-type" evidence="3">
    <location>
        <begin position="15"/>
        <end position="75"/>
    </location>
</feature>
<dbReference type="SUPFAM" id="SSF48498">
    <property type="entry name" value="Tetracyclin repressor-like, C-terminal domain"/>
    <property type="match status" value="1"/>
</dbReference>
<keyword evidence="1 2" id="KW-0238">DNA-binding</keyword>
<reference evidence="4 5" key="1">
    <citation type="submission" date="2019-08" db="EMBL/GenBank/DDBJ databases">
        <title>Actinomadura sp. nov. CYP1-5 isolated from mountain soil.</title>
        <authorList>
            <person name="Songsumanus A."/>
            <person name="Kuncharoen N."/>
            <person name="Kudo T."/>
            <person name="Yuki M."/>
            <person name="Igarashi Y."/>
            <person name="Tanasupawat S."/>
        </authorList>
    </citation>
    <scope>NUCLEOTIDE SEQUENCE [LARGE SCALE GENOMIC DNA]</scope>
    <source>
        <strain evidence="4 5">CYP1-5</strain>
    </source>
</reference>
<dbReference type="Gene3D" id="1.10.357.10">
    <property type="entry name" value="Tetracycline Repressor, domain 2"/>
    <property type="match status" value="1"/>
</dbReference>
<feature type="DNA-binding region" description="H-T-H motif" evidence="2">
    <location>
        <begin position="38"/>
        <end position="57"/>
    </location>
</feature>
<evidence type="ECO:0000256" key="1">
    <source>
        <dbReference type="ARBA" id="ARBA00023125"/>
    </source>
</evidence>
<protein>
    <submittedName>
        <fullName evidence="4">TetR/AcrR family transcriptional regulator</fullName>
    </submittedName>
</protein>
<keyword evidence="5" id="KW-1185">Reference proteome</keyword>
<dbReference type="PROSITE" id="PS50977">
    <property type="entry name" value="HTH_TETR_2"/>
    <property type="match status" value="1"/>
</dbReference>
<dbReference type="SUPFAM" id="SSF46689">
    <property type="entry name" value="Homeodomain-like"/>
    <property type="match status" value="1"/>
</dbReference>
<dbReference type="PRINTS" id="PR00455">
    <property type="entry name" value="HTHTETR"/>
</dbReference>
<evidence type="ECO:0000256" key="2">
    <source>
        <dbReference type="PROSITE-ProRule" id="PRU00335"/>
    </source>
</evidence>